<proteinExistence type="predicted"/>
<dbReference type="RefSeq" id="WP_235033409.1">
    <property type="nucleotide sequence ID" value="NZ_LWSK01000105.1"/>
</dbReference>
<keyword evidence="3" id="KW-1185">Reference proteome</keyword>
<evidence type="ECO:0000313" key="3">
    <source>
        <dbReference type="Proteomes" id="UP000322699"/>
    </source>
</evidence>
<dbReference type="EMBL" id="VRLW01000001">
    <property type="protein sequence ID" value="KAA1261678.1"/>
    <property type="molecule type" value="Genomic_DNA"/>
</dbReference>
<dbReference type="Proteomes" id="UP000322699">
    <property type="component" value="Unassembled WGS sequence"/>
</dbReference>
<organism evidence="2 3">
    <name type="scientific">Rubripirellula obstinata</name>
    <dbReference type="NCBI Taxonomy" id="406547"/>
    <lineage>
        <taxon>Bacteria</taxon>
        <taxon>Pseudomonadati</taxon>
        <taxon>Planctomycetota</taxon>
        <taxon>Planctomycetia</taxon>
        <taxon>Pirellulales</taxon>
        <taxon>Pirellulaceae</taxon>
        <taxon>Rubripirellula</taxon>
    </lineage>
</organism>
<evidence type="ECO:0000256" key="1">
    <source>
        <dbReference type="SAM" id="Phobius"/>
    </source>
</evidence>
<protein>
    <submittedName>
        <fullName evidence="2">Uncharacterized protein</fullName>
    </submittedName>
</protein>
<evidence type="ECO:0000313" key="2">
    <source>
        <dbReference type="EMBL" id="KAA1261678.1"/>
    </source>
</evidence>
<keyword evidence="1" id="KW-0472">Membrane</keyword>
<reference evidence="2 3" key="1">
    <citation type="submission" date="2019-08" db="EMBL/GenBank/DDBJ databases">
        <title>Deep-cultivation of Planctomycetes and their phenomic and genomic characterization uncovers novel biology.</title>
        <authorList>
            <person name="Wiegand S."/>
            <person name="Jogler M."/>
            <person name="Boedeker C."/>
            <person name="Pinto D."/>
            <person name="Vollmers J."/>
            <person name="Rivas-Marin E."/>
            <person name="Kohn T."/>
            <person name="Peeters S.H."/>
            <person name="Heuer A."/>
            <person name="Rast P."/>
            <person name="Oberbeckmann S."/>
            <person name="Bunk B."/>
            <person name="Jeske O."/>
            <person name="Meyerdierks A."/>
            <person name="Storesund J.E."/>
            <person name="Kallscheuer N."/>
            <person name="Luecker S."/>
            <person name="Lage O.M."/>
            <person name="Pohl T."/>
            <person name="Merkel B.J."/>
            <person name="Hornburger P."/>
            <person name="Mueller R.-W."/>
            <person name="Bruemmer F."/>
            <person name="Labrenz M."/>
            <person name="Spormann A.M."/>
            <person name="Op Den Camp H."/>
            <person name="Overmann J."/>
            <person name="Amann R."/>
            <person name="Jetten M.S.M."/>
            <person name="Mascher T."/>
            <person name="Medema M.H."/>
            <person name="Devos D.P."/>
            <person name="Kaster A.-K."/>
            <person name="Ovreas L."/>
            <person name="Rohde M."/>
            <person name="Galperin M.Y."/>
            <person name="Jogler C."/>
        </authorList>
    </citation>
    <scope>NUCLEOTIDE SEQUENCE [LARGE SCALE GENOMIC DNA]</scope>
    <source>
        <strain evidence="2 3">LF1</strain>
    </source>
</reference>
<dbReference type="AlphaFoldDB" id="A0A5B1CKT6"/>
<feature type="transmembrane region" description="Helical" evidence="1">
    <location>
        <begin position="44"/>
        <end position="60"/>
    </location>
</feature>
<keyword evidence="1" id="KW-0812">Transmembrane</keyword>
<gene>
    <name evidence="2" type="ORF">LF1_42330</name>
</gene>
<sequence>MLTLFQILADTDLVTEATSLASEVAEVAGPAAEESSGFGSMQGAQLWMVAGFLILGWVLARRQMKMGKRVNREARAASRELKKIQTRKDPVLPLSDAPPETQRWQVAMFDLQRELTAELDTRISIVQTLMNQADKRIERLEELEAVHRE</sequence>
<name>A0A5B1CKT6_9BACT</name>
<comment type="caution">
    <text evidence="2">The sequence shown here is derived from an EMBL/GenBank/DDBJ whole genome shotgun (WGS) entry which is preliminary data.</text>
</comment>
<keyword evidence="1" id="KW-1133">Transmembrane helix</keyword>
<accession>A0A5B1CKT6</accession>